<gene>
    <name evidence="9" type="ORF">HHH54_00640</name>
</gene>
<protein>
    <submittedName>
        <fullName evidence="9">Nitroreductase</fullName>
    </submittedName>
</protein>
<name>A0ABS0T5T1_9STAP</name>
<dbReference type="InterPro" id="IPR026021">
    <property type="entry name" value="YdjA-like"/>
</dbReference>
<dbReference type="PANTHER" id="PTHR43821:SF1">
    <property type="entry name" value="NAD(P)H NITROREDUCTASE YDJA-RELATED"/>
    <property type="match status" value="1"/>
</dbReference>
<evidence type="ECO:0000256" key="6">
    <source>
        <dbReference type="ARBA" id="ARBA00023002"/>
    </source>
</evidence>
<dbReference type="Gene3D" id="3.40.109.10">
    <property type="entry name" value="NADH Oxidase"/>
    <property type="match status" value="1"/>
</dbReference>
<comment type="caution">
    <text evidence="9">The sequence shown here is derived from an EMBL/GenBank/DDBJ whole genome shotgun (WGS) entry which is preliminary data.</text>
</comment>
<evidence type="ECO:0000256" key="5">
    <source>
        <dbReference type="ARBA" id="ARBA00022857"/>
    </source>
</evidence>
<evidence type="ECO:0000256" key="4">
    <source>
        <dbReference type="ARBA" id="ARBA00022643"/>
    </source>
</evidence>
<organism evidence="9 10">
    <name type="scientific">Staphylococcus canis</name>
    <dbReference type="NCBI Taxonomy" id="2724942"/>
    <lineage>
        <taxon>Bacteria</taxon>
        <taxon>Bacillati</taxon>
        <taxon>Bacillota</taxon>
        <taxon>Bacilli</taxon>
        <taxon>Bacillales</taxon>
        <taxon>Staphylococcaceae</taxon>
        <taxon>Staphylococcus</taxon>
    </lineage>
</organism>
<evidence type="ECO:0000313" key="9">
    <source>
        <dbReference type="EMBL" id="MBI5974099.1"/>
    </source>
</evidence>
<keyword evidence="4" id="KW-0288">FMN</keyword>
<comment type="similarity">
    <text evidence="2">Belongs to the nitroreductase family.</text>
</comment>
<evidence type="ECO:0000259" key="8">
    <source>
        <dbReference type="Pfam" id="PF00881"/>
    </source>
</evidence>
<keyword evidence="10" id="KW-1185">Reference proteome</keyword>
<dbReference type="CDD" id="cd02135">
    <property type="entry name" value="YdjA-like"/>
    <property type="match status" value="1"/>
</dbReference>
<evidence type="ECO:0000313" key="10">
    <source>
        <dbReference type="Proteomes" id="UP000751852"/>
    </source>
</evidence>
<dbReference type="RefSeq" id="WP_198616889.1">
    <property type="nucleotide sequence ID" value="NZ_JABANU010000001.1"/>
</dbReference>
<dbReference type="PANTHER" id="PTHR43821">
    <property type="entry name" value="NAD(P)H NITROREDUCTASE YDJA-RELATED"/>
    <property type="match status" value="1"/>
</dbReference>
<evidence type="ECO:0000256" key="3">
    <source>
        <dbReference type="ARBA" id="ARBA00022630"/>
    </source>
</evidence>
<dbReference type="SUPFAM" id="SSF55469">
    <property type="entry name" value="FMN-dependent nitroreductase-like"/>
    <property type="match status" value="1"/>
</dbReference>
<evidence type="ECO:0000256" key="2">
    <source>
        <dbReference type="ARBA" id="ARBA00007118"/>
    </source>
</evidence>
<dbReference type="InterPro" id="IPR000415">
    <property type="entry name" value="Nitroreductase-like"/>
</dbReference>
<dbReference type="Proteomes" id="UP000751852">
    <property type="component" value="Unassembled WGS sequence"/>
</dbReference>
<dbReference type="EMBL" id="JABANU010000001">
    <property type="protein sequence ID" value="MBI5974099.1"/>
    <property type="molecule type" value="Genomic_DNA"/>
</dbReference>
<sequence length="183" mass="21306">MQLQEAIETRRSIKNFKRDMVIDEAAVKSAIETAADAPNHGMREPWRVVFVPKDKLGDMSRDISKYAFPREKDKQQSHYDAVTNLGGFLAIIMKCDARQREENENYLAVGAFAQNLLLLLHDRGIGSCWKTPQYIFNPKVRKVFGVEPDERLVGFIYLTDMEDYDKCRKIRRKNKNLITEYDE</sequence>
<dbReference type="Pfam" id="PF00881">
    <property type="entry name" value="Nitroreductase"/>
    <property type="match status" value="1"/>
</dbReference>
<dbReference type="InterPro" id="IPR052530">
    <property type="entry name" value="NAD(P)H_nitroreductase"/>
</dbReference>
<evidence type="ECO:0000256" key="1">
    <source>
        <dbReference type="ARBA" id="ARBA00001917"/>
    </source>
</evidence>
<reference evidence="9 10" key="1">
    <citation type="submission" date="2020-04" db="EMBL/GenBank/DDBJ databases">
        <title>Staphylococcus species from domestic dog.</title>
        <authorList>
            <person name="Paterson G.K."/>
        </authorList>
    </citation>
    <scope>NUCLEOTIDE SEQUENCE [LARGE SCALE GENOMIC DNA]</scope>
    <source>
        <strain evidence="9 10">H16/1A</strain>
    </source>
</reference>
<proteinExistence type="inferred from homology"/>
<dbReference type="InterPro" id="IPR029479">
    <property type="entry name" value="Nitroreductase"/>
</dbReference>
<keyword evidence="7" id="KW-0520">NAD</keyword>
<keyword evidence="5" id="KW-0521">NADP</keyword>
<feature type="domain" description="Nitroreductase" evidence="8">
    <location>
        <begin position="7"/>
        <end position="157"/>
    </location>
</feature>
<keyword evidence="3" id="KW-0285">Flavoprotein</keyword>
<evidence type="ECO:0000256" key="7">
    <source>
        <dbReference type="ARBA" id="ARBA00023027"/>
    </source>
</evidence>
<keyword evidence="6" id="KW-0560">Oxidoreductase</keyword>
<accession>A0ABS0T5T1</accession>
<comment type="cofactor">
    <cofactor evidence="1">
        <name>FMN</name>
        <dbReference type="ChEBI" id="CHEBI:58210"/>
    </cofactor>
</comment>